<accession>A0A2N9IFR5</accession>
<dbReference type="AlphaFoldDB" id="A0A2N9IFR5"/>
<feature type="region of interest" description="Disordered" evidence="1">
    <location>
        <begin position="469"/>
        <end position="522"/>
    </location>
</feature>
<name>A0A2N9IFR5_FAGSY</name>
<sequence>MAKKKTLGKLGKYVNTPEAMAQFRHHYGFPDDVYLEYKFWEDALPKEPGDLILPLVAIIEGGVRFPLDPLLTNFLDYFNLSPLQINPNIFRIVMGVVELNRRLGLDLTVHNIIATYTLYTSSKEAYSLRPRDVENSLVNSLPDTNKDMTNDYRLVRGAWYHPNQGCPIREGTPTDERRKPQKRLTNFTALQTVYNSEVCMDVYGNPRSVFLLLRYLPSARTFLACRQVKDEEAARTIVENQAALHHNIWHMSGINIKRLLPPPRVSAKASGSTPFRNIRKRKWKGSSQGETSRLDPQINLEVSRTEAPQSGPGDQPQATESGVEVDPSAPDQGPGPSRAPTPVWAPTYEVFGDPMRSDATIMVAGEVGSNVASTLSEVARLPEDMAMWGKSTDQGDTQLEKSFKVATRYQTLRKEVDGYKDQIRVAVLKKDEAELKREKAEESLRAALEANTRAEERIKALEAEAAEREKAAFAWGRSEEVPLLPPRESLPYPDAPIGVPKEEVSEPLPHPPVKGDVVPPSD</sequence>
<gene>
    <name evidence="2" type="ORF">FSB_LOCUS50822</name>
</gene>
<feature type="region of interest" description="Disordered" evidence="1">
    <location>
        <begin position="264"/>
        <end position="343"/>
    </location>
</feature>
<dbReference type="EMBL" id="OIVN01005556">
    <property type="protein sequence ID" value="SPD22940.1"/>
    <property type="molecule type" value="Genomic_DNA"/>
</dbReference>
<proteinExistence type="predicted"/>
<organism evidence="2">
    <name type="scientific">Fagus sylvatica</name>
    <name type="common">Beechnut</name>
    <dbReference type="NCBI Taxonomy" id="28930"/>
    <lineage>
        <taxon>Eukaryota</taxon>
        <taxon>Viridiplantae</taxon>
        <taxon>Streptophyta</taxon>
        <taxon>Embryophyta</taxon>
        <taxon>Tracheophyta</taxon>
        <taxon>Spermatophyta</taxon>
        <taxon>Magnoliopsida</taxon>
        <taxon>eudicotyledons</taxon>
        <taxon>Gunneridae</taxon>
        <taxon>Pentapetalae</taxon>
        <taxon>rosids</taxon>
        <taxon>fabids</taxon>
        <taxon>Fagales</taxon>
        <taxon>Fagaceae</taxon>
        <taxon>Fagus</taxon>
    </lineage>
</organism>
<evidence type="ECO:0000313" key="2">
    <source>
        <dbReference type="EMBL" id="SPD22940.1"/>
    </source>
</evidence>
<evidence type="ECO:0000256" key="1">
    <source>
        <dbReference type="SAM" id="MobiDB-lite"/>
    </source>
</evidence>
<protein>
    <submittedName>
        <fullName evidence="2">Uncharacterized protein</fullName>
    </submittedName>
</protein>
<reference evidence="2" key="1">
    <citation type="submission" date="2018-02" db="EMBL/GenBank/DDBJ databases">
        <authorList>
            <person name="Cohen D.B."/>
            <person name="Kent A.D."/>
        </authorList>
    </citation>
    <scope>NUCLEOTIDE SEQUENCE</scope>
</reference>